<dbReference type="AlphaFoldDB" id="A0A3Q7ESX4"/>
<name>A0A3Q7ESX4_SOLLC</name>
<sequence>MAPVAPRRTGRLIRGIHDCVGNILCKSHTITGPIAPPRKNQFMELIHQIVDNYLHTYRGTGDYSGCLKDMKKLLHDGLVVSIPSKLSSKFITAVFSNFSAEMINDYVQAWGLQISIINKKLGKNSIEVTSVQNMLVVLNVSVNVYALSPAVMMLIGSVKIKAIALAKRSPHHGIWTWLFKKMQRIREIASVTRSNALNHHEVLYEYPPFPCMKLGIFHIFPYILQVDNKDNP</sequence>
<evidence type="ECO:0000313" key="1">
    <source>
        <dbReference type="EnsemblPlants" id="Solyc01g106205.1.1"/>
    </source>
</evidence>
<reference evidence="1" key="2">
    <citation type="submission" date="2019-01" db="UniProtKB">
        <authorList>
            <consortium name="EnsemblPlants"/>
        </authorList>
    </citation>
    <scope>IDENTIFICATION</scope>
    <source>
        <strain evidence="1">cv. Heinz 1706</strain>
    </source>
</reference>
<organism evidence="1">
    <name type="scientific">Solanum lycopersicum</name>
    <name type="common">Tomato</name>
    <name type="synonym">Lycopersicon esculentum</name>
    <dbReference type="NCBI Taxonomy" id="4081"/>
    <lineage>
        <taxon>Eukaryota</taxon>
        <taxon>Viridiplantae</taxon>
        <taxon>Streptophyta</taxon>
        <taxon>Embryophyta</taxon>
        <taxon>Tracheophyta</taxon>
        <taxon>Spermatophyta</taxon>
        <taxon>Magnoliopsida</taxon>
        <taxon>eudicotyledons</taxon>
        <taxon>Gunneridae</taxon>
        <taxon>Pentapetalae</taxon>
        <taxon>asterids</taxon>
        <taxon>lamiids</taxon>
        <taxon>Solanales</taxon>
        <taxon>Solanaceae</taxon>
        <taxon>Solanoideae</taxon>
        <taxon>Solaneae</taxon>
        <taxon>Solanum</taxon>
        <taxon>Solanum subgen. Lycopersicon</taxon>
    </lineage>
</organism>
<protein>
    <submittedName>
        <fullName evidence="1">Uncharacterized protein</fullName>
    </submittedName>
</protein>
<accession>A0A3Q7ESX4</accession>
<proteinExistence type="predicted"/>
<keyword evidence="2" id="KW-1185">Reference proteome</keyword>
<dbReference type="Gramene" id="Solyc01g106205.1.1">
    <property type="protein sequence ID" value="Solyc01g106205.1.1"/>
    <property type="gene ID" value="Solyc01g106205.1"/>
</dbReference>
<dbReference type="Proteomes" id="UP000004994">
    <property type="component" value="Chromosome 1"/>
</dbReference>
<dbReference type="EnsemblPlants" id="Solyc01g106205.1.1">
    <property type="protein sequence ID" value="Solyc01g106205.1.1"/>
    <property type="gene ID" value="Solyc01g106205.1"/>
</dbReference>
<dbReference type="InParanoid" id="A0A3Q7ESX4"/>
<reference evidence="1" key="1">
    <citation type="journal article" date="2012" name="Nature">
        <title>The tomato genome sequence provides insights into fleshy fruit evolution.</title>
        <authorList>
            <consortium name="Tomato Genome Consortium"/>
        </authorList>
    </citation>
    <scope>NUCLEOTIDE SEQUENCE [LARGE SCALE GENOMIC DNA]</scope>
    <source>
        <strain evidence="1">cv. Heinz 1706</strain>
    </source>
</reference>
<evidence type="ECO:0000313" key="2">
    <source>
        <dbReference type="Proteomes" id="UP000004994"/>
    </source>
</evidence>